<name>A0AC35TYZ1_9BILA</name>
<reference evidence="2" key="1">
    <citation type="submission" date="2016-11" db="UniProtKB">
        <authorList>
            <consortium name="WormBaseParasite"/>
        </authorList>
    </citation>
    <scope>IDENTIFICATION</scope>
    <source>
        <strain evidence="2">KR3021</strain>
    </source>
</reference>
<dbReference type="Proteomes" id="UP000095286">
    <property type="component" value="Unplaced"/>
</dbReference>
<organism evidence="1 2">
    <name type="scientific">Rhabditophanes sp. KR3021</name>
    <dbReference type="NCBI Taxonomy" id="114890"/>
    <lineage>
        <taxon>Eukaryota</taxon>
        <taxon>Metazoa</taxon>
        <taxon>Ecdysozoa</taxon>
        <taxon>Nematoda</taxon>
        <taxon>Chromadorea</taxon>
        <taxon>Rhabditida</taxon>
        <taxon>Tylenchina</taxon>
        <taxon>Panagrolaimomorpha</taxon>
        <taxon>Strongyloidoidea</taxon>
        <taxon>Alloionematidae</taxon>
        <taxon>Rhabditophanes</taxon>
    </lineage>
</organism>
<dbReference type="WBParaSite" id="RSKR_0000590800.1">
    <property type="protein sequence ID" value="RSKR_0000590800.1"/>
    <property type="gene ID" value="RSKR_0000590800"/>
</dbReference>
<protein>
    <submittedName>
        <fullName evidence="2">Rab-GAP TBC domain-containing protein</fullName>
    </submittedName>
</protein>
<accession>A0AC35TYZ1</accession>
<sequence>MHFEDDDVIKSYKVYLQTKGFSSPQSSPTRENDKSVVGLTKSLEKKSSYLNAFLRKNNHRLECCANEFRKFAYTPGGLISDQNRELIWPVLAANLDDGRTETQNCMRDHVSCSDTFDQEEDFSSLRQHKDWHQVELDVRRGLNCMSSGETDTKALLTFTAFIVKILVPNKNFNYYQGFHSVCIMIILTVGFPKAFYICRKLSTKGMFCSILLKSFEESTIKDLKLMFPLIKKESGKIDKVFKNTSMGCLFALPWPITWFSHSLHYYQDMVVCFDFLLASHPLMPIYLCATLVISREEEIVECEQDMAALHGLLNKIPPNLLIPPLIQSAQRLFYHYPPAILKGKLSKDYYKQKKSNPFKITKINIALKLLRTIIYGFSKFISSYLLSIKNDYIIYKEKKD</sequence>
<proteinExistence type="predicted"/>
<evidence type="ECO:0000313" key="1">
    <source>
        <dbReference type="Proteomes" id="UP000095286"/>
    </source>
</evidence>
<evidence type="ECO:0000313" key="2">
    <source>
        <dbReference type="WBParaSite" id="RSKR_0000590800.1"/>
    </source>
</evidence>